<dbReference type="InterPro" id="IPR032675">
    <property type="entry name" value="LRR_dom_sf"/>
</dbReference>
<gene>
    <name evidence="1" type="ORF">DFP72DRAFT_115575</name>
</gene>
<keyword evidence="2" id="KW-1185">Reference proteome</keyword>
<dbReference type="Proteomes" id="UP000521943">
    <property type="component" value="Unassembled WGS sequence"/>
</dbReference>
<reference evidence="1 2" key="1">
    <citation type="submission" date="2020-07" db="EMBL/GenBank/DDBJ databases">
        <title>Comparative genomics of pyrophilous fungi reveals a link between fire events and developmental genes.</title>
        <authorList>
            <consortium name="DOE Joint Genome Institute"/>
            <person name="Steindorff A.S."/>
            <person name="Carver A."/>
            <person name="Calhoun S."/>
            <person name="Stillman K."/>
            <person name="Liu H."/>
            <person name="Lipzen A."/>
            <person name="Pangilinan J."/>
            <person name="Labutti K."/>
            <person name="Bruns T.D."/>
            <person name="Grigoriev I.V."/>
        </authorList>
    </citation>
    <scope>NUCLEOTIDE SEQUENCE [LARGE SCALE GENOMIC DNA]</scope>
    <source>
        <strain evidence="1 2">CBS 144469</strain>
    </source>
</reference>
<dbReference type="Gene3D" id="3.80.10.10">
    <property type="entry name" value="Ribonuclease Inhibitor"/>
    <property type="match status" value="1"/>
</dbReference>
<evidence type="ECO:0000313" key="2">
    <source>
        <dbReference type="Proteomes" id="UP000521943"/>
    </source>
</evidence>
<evidence type="ECO:0000313" key="1">
    <source>
        <dbReference type="EMBL" id="KAF6759711.1"/>
    </source>
</evidence>
<evidence type="ECO:0008006" key="3">
    <source>
        <dbReference type="Google" id="ProtNLM"/>
    </source>
</evidence>
<dbReference type="OrthoDB" id="3155440at2759"/>
<organism evidence="1 2">
    <name type="scientific">Ephemerocybe angulata</name>
    <dbReference type="NCBI Taxonomy" id="980116"/>
    <lineage>
        <taxon>Eukaryota</taxon>
        <taxon>Fungi</taxon>
        <taxon>Dikarya</taxon>
        <taxon>Basidiomycota</taxon>
        <taxon>Agaricomycotina</taxon>
        <taxon>Agaricomycetes</taxon>
        <taxon>Agaricomycetidae</taxon>
        <taxon>Agaricales</taxon>
        <taxon>Agaricineae</taxon>
        <taxon>Psathyrellaceae</taxon>
        <taxon>Ephemerocybe</taxon>
    </lineage>
</organism>
<dbReference type="AlphaFoldDB" id="A0A8H6MC56"/>
<accession>A0A8H6MC56</accession>
<sequence>MDGKDSSSPALTPFYLSNSLQEAGVSSSNQDYFAAWPCNHSISELDHNETLGTPIDNIPNEVLSHIVETAYFSEELPYDNFRSVMLKTSSRLRRITLSTPSLWSKYHLTQGNICDYLPNLPRYLQRSRDYPLDIHLSCFWSLPTTEHVMDLLLPHSRRWQHLSIATPNGAIFHSLENVSAPLLKTVSLSHFSSERRLSLESTIFGGNLPKLSQLLLRNISLNRVSLPLRNLTKLEVRGYGAWPDFAGLHEMLSNSETLEELVLHVKPAFVLEDLHRSGNNQAPITLPALRTFTVLTSEWLTDDVARLVRTFATPNLESLVIQEGCGPDSLYEILRYSASPSPLVRAKHADVGAALRCLEPEKLEKVHTLELTRAAWKDLANLSQSFERMLSLEKLALLELNPFTALQDLGIAAGDTPTLISIPSLRTLDIDVIRDFRPADADLAQFIRLFSLPSLSSLILRHLSQHGFEKTVESFAGHVDEYSELTALTVTGTPGLQQSAQAHSLPLVFPHLKTLSLLHVPSNLFLSQLAPSNMGYGAAGLPWPDLESLMVSGDPNASKPLLHKVIAERKAVGRPLKTLFLDSSFQANTDSWEWIRERVDVVEVPSVNRVDFCVDDVLR</sequence>
<proteinExistence type="predicted"/>
<dbReference type="SUPFAM" id="SSF52047">
    <property type="entry name" value="RNI-like"/>
    <property type="match status" value="1"/>
</dbReference>
<name>A0A8H6MC56_9AGAR</name>
<protein>
    <recommendedName>
        <fullName evidence="3">F-box domain-containing protein</fullName>
    </recommendedName>
</protein>
<dbReference type="EMBL" id="JACGCI010000014">
    <property type="protein sequence ID" value="KAF6759711.1"/>
    <property type="molecule type" value="Genomic_DNA"/>
</dbReference>
<comment type="caution">
    <text evidence="1">The sequence shown here is derived from an EMBL/GenBank/DDBJ whole genome shotgun (WGS) entry which is preliminary data.</text>
</comment>